<evidence type="ECO:0000313" key="2">
    <source>
        <dbReference type="EMBL" id="WVZ65218.1"/>
    </source>
</evidence>
<gene>
    <name evidence="2" type="ORF">U9M48_014620</name>
</gene>
<dbReference type="AlphaFoldDB" id="A0AAQ3WKQ6"/>
<feature type="compositionally biased region" description="Polar residues" evidence="1">
    <location>
        <begin position="44"/>
        <end position="56"/>
    </location>
</feature>
<evidence type="ECO:0000313" key="3">
    <source>
        <dbReference type="Proteomes" id="UP001341281"/>
    </source>
</evidence>
<evidence type="ECO:0000256" key="1">
    <source>
        <dbReference type="SAM" id="MobiDB-lite"/>
    </source>
</evidence>
<feature type="region of interest" description="Disordered" evidence="1">
    <location>
        <begin position="94"/>
        <end position="167"/>
    </location>
</feature>
<feature type="region of interest" description="Disordered" evidence="1">
    <location>
        <begin position="1"/>
        <end position="26"/>
    </location>
</feature>
<sequence length="167" mass="16665">MKATTRKKTCSSPLDSSHAASPRHALPTTASWYVRPLVASQSISATHTSTRSQPMRSSAGAPVGAIGLNLGSSAPSAAPGHANAHNIAVTAAAPSTSPSIAVLPPKTAPSILGATSSAEDDARTSMSCTMLPPALSPATKTRDASPCSASHPSCADAAHWSAAQQSS</sequence>
<organism evidence="2 3">
    <name type="scientific">Paspalum notatum var. saurae</name>
    <dbReference type="NCBI Taxonomy" id="547442"/>
    <lineage>
        <taxon>Eukaryota</taxon>
        <taxon>Viridiplantae</taxon>
        <taxon>Streptophyta</taxon>
        <taxon>Embryophyta</taxon>
        <taxon>Tracheophyta</taxon>
        <taxon>Spermatophyta</taxon>
        <taxon>Magnoliopsida</taxon>
        <taxon>Liliopsida</taxon>
        <taxon>Poales</taxon>
        <taxon>Poaceae</taxon>
        <taxon>PACMAD clade</taxon>
        <taxon>Panicoideae</taxon>
        <taxon>Andropogonodae</taxon>
        <taxon>Paspaleae</taxon>
        <taxon>Paspalinae</taxon>
        <taxon>Paspalum</taxon>
    </lineage>
</organism>
<protein>
    <submittedName>
        <fullName evidence="2">Uncharacterized protein</fullName>
    </submittedName>
</protein>
<reference evidence="2 3" key="1">
    <citation type="submission" date="2024-02" db="EMBL/GenBank/DDBJ databases">
        <title>High-quality chromosome-scale genome assembly of Pensacola bahiagrass (Paspalum notatum Flugge var. saurae).</title>
        <authorList>
            <person name="Vega J.M."/>
            <person name="Podio M."/>
            <person name="Orjuela J."/>
            <person name="Siena L.A."/>
            <person name="Pessino S.C."/>
            <person name="Combes M.C."/>
            <person name="Mariac C."/>
            <person name="Albertini E."/>
            <person name="Pupilli F."/>
            <person name="Ortiz J.P.A."/>
            <person name="Leblanc O."/>
        </authorList>
    </citation>
    <scope>NUCLEOTIDE SEQUENCE [LARGE SCALE GENOMIC DNA]</scope>
    <source>
        <strain evidence="2">R1</strain>
        <tissue evidence="2">Leaf</tissue>
    </source>
</reference>
<feature type="compositionally biased region" description="Low complexity" evidence="1">
    <location>
        <begin position="67"/>
        <end position="81"/>
    </location>
</feature>
<proteinExistence type="predicted"/>
<dbReference type="EMBL" id="CP144747">
    <property type="protein sequence ID" value="WVZ65218.1"/>
    <property type="molecule type" value="Genomic_DNA"/>
</dbReference>
<feature type="compositionally biased region" description="Low complexity" evidence="1">
    <location>
        <begin position="144"/>
        <end position="159"/>
    </location>
</feature>
<dbReference type="Proteomes" id="UP001341281">
    <property type="component" value="Chromosome 03"/>
</dbReference>
<accession>A0AAQ3WKQ6</accession>
<feature type="compositionally biased region" description="Polar residues" evidence="1">
    <location>
        <begin position="10"/>
        <end position="19"/>
    </location>
</feature>
<name>A0AAQ3WKQ6_PASNO</name>
<feature type="region of interest" description="Disordered" evidence="1">
    <location>
        <begin position="44"/>
        <end position="81"/>
    </location>
</feature>
<keyword evidence="3" id="KW-1185">Reference proteome</keyword>